<dbReference type="PANTHER" id="PTHR43337:SF1">
    <property type="entry name" value="XANTHINE_URACIL PERMEASE C887.17-RELATED"/>
    <property type="match status" value="1"/>
</dbReference>
<dbReference type="AlphaFoldDB" id="A0A7G1G9Q0"/>
<keyword evidence="4 8" id="KW-1003">Cell membrane</keyword>
<dbReference type="InterPro" id="IPR026033">
    <property type="entry name" value="Azg-like_bact_archaea"/>
</dbReference>
<dbReference type="Proteomes" id="UP000516361">
    <property type="component" value="Chromosome"/>
</dbReference>
<evidence type="ECO:0000256" key="3">
    <source>
        <dbReference type="ARBA" id="ARBA00022448"/>
    </source>
</evidence>
<gene>
    <name evidence="10" type="ORF">OSSY52_09430</name>
</gene>
<name>A0A7G1G9Q0_9BACT</name>
<comment type="similarity">
    <text evidence="2 8">Belongs to the nucleobase:cation symporter-2 (NCS2) (TC 2.A.40) family. Azg-like subfamily.</text>
</comment>
<keyword evidence="11" id="KW-1185">Reference proteome</keyword>
<dbReference type="PIRSF" id="PIRSF005353">
    <property type="entry name" value="PbuG"/>
    <property type="match status" value="1"/>
</dbReference>
<dbReference type="GO" id="GO:0005345">
    <property type="term" value="F:purine nucleobase transmembrane transporter activity"/>
    <property type="evidence" value="ECO:0007669"/>
    <property type="project" value="TreeGrafter"/>
</dbReference>
<dbReference type="InParanoid" id="A0A7G1G9Q0"/>
<keyword evidence="5 8" id="KW-0812">Transmembrane</keyword>
<comment type="subcellular location">
    <subcellularLocation>
        <location evidence="1 8">Cell membrane</location>
        <topology evidence="1 8">Multi-pass membrane protein</topology>
    </subcellularLocation>
</comment>
<reference evidence="10 11" key="1">
    <citation type="submission" date="2018-06" db="EMBL/GenBank/DDBJ databases">
        <title>Genome sequencing of Oceanotoga sp. sy52.</title>
        <authorList>
            <person name="Mori K."/>
        </authorList>
    </citation>
    <scope>NUCLEOTIDE SEQUENCE [LARGE SCALE GENOMIC DNA]</scope>
    <source>
        <strain evidence="11">sy52</strain>
    </source>
</reference>
<evidence type="ECO:0000256" key="7">
    <source>
        <dbReference type="ARBA" id="ARBA00023136"/>
    </source>
</evidence>
<evidence type="ECO:0000256" key="9">
    <source>
        <dbReference type="SAM" id="Phobius"/>
    </source>
</evidence>
<keyword evidence="6 8" id="KW-1133">Transmembrane helix</keyword>
<feature type="transmembrane region" description="Helical" evidence="9">
    <location>
        <begin position="141"/>
        <end position="162"/>
    </location>
</feature>
<evidence type="ECO:0000256" key="2">
    <source>
        <dbReference type="ARBA" id="ARBA00005697"/>
    </source>
</evidence>
<keyword evidence="7 8" id="KW-0472">Membrane</keyword>
<feature type="transmembrane region" description="Helical" evidence="9">
    <location>
        <begin position="252"/>
        <end position="275"/>
    </location>
</feature>
<keyword evidence="3 8" id="KW-0813">Transport</keyword>
<feature type="transmembrane region" description="Helical" evidence="9">
    <location>
        <begin position="107"/>
        <end position="129"/>
    </location>
</feature>
<evidence type="ECO:0000256" key="1">
    <source>
        <dbReference type="ARBA" id="ARBA00004651"/>
    </source>
</evidence>
<dbReference type="RefSeq" id="WP_190615871.1">
    <property type="nucleotide sequence ID" value="NZ_AP018712.1"/>
</dbReference>
<evidence type="ECO:0000313" key="11">
    <source>
        <dbReference type="Proteomes" id="UP000516361"/>
    </source>
</evidence>
<feature type="transmembrane region" description="Helical" evidence="9">
    <location>
        <begin position="83"/>
        <end position="101"/>
    </location>
</feature>
<dbReference type="KEGG" id="ocy:OSSY52_09430"/>
<sequence>MDKFFKITESGSTIKKEIYGGILSFLMMAYIIIVNPAILVNAIPGAMGNVNIYNQFFGAIMVATILGGSIASIIMGLFSNYPFVLAPGMGLNAYFTYTVVLKLGMDWQMALGAVFIAGFIFMIVIITGVREIISKALPDSIKYAIVGGIGIFIAFLGLKNSGIIVSNQDTLIALGNIKNDEVLTSIFGLFLISILYVLKVPGSILIGIIGATIFGLFNGVTNFKGIIGPIPSLSPTFLKLKLEPSIFKNADFWIVVITFFFVDYFDTTGTIFGLARSKHTDETKDVPRASRAYMADATGSVIGALFGTSTITTVAESDAGILYGARTGLASIVAGGMMLLMLFFAPLATSIPTAATAPALIFIGSLMLKEIGKIKWNDSTEGLPAFLTIILMPLTYSIAMGLAFGIITYPILKLFSGKSKEVHWMSWILCFIFIVYLGFLK</sequence>
<feature type="transmembrane region" description="Helical" evidence="9">
    <location>
        <begin position="424"/>
        <end position="440"/>
    </location>
</feature>
<evidence type="ECO:0000313" key="10">
    <source>
        <dbReference type="EMBL" id="BBE30802.1"/>
    </source>
</evidence>
<dbReference type="InterPro" id="IPR006043">
    <property type="entry name" value="NCS2"/>
</dbReference>
<evidence type="ECO:0000256" key="6">
    <source>
        <dbReference type="ARBA" id="ARBA00022989"/>
    </source>
</evidence>
<dbReference type="InterPro" id="IPR045018">
    <property type="entry name" value="Azg-like"/>
</dbReference>
<protein>
    <submittedName>
        <fullName evidence="10">Permease</fullName>
    </submittedName>
</protein>
<dbReference type="GO" id="GO:0005886">
    <property type="term" value="C:plasma membrane"/>
    <property type="evidence" value="ECO:0007669"/>
    <property type="project" value="UniProtKB-SubCell"/>
</dbReference>
<feature type="transmembrane region" description="Helical" evidence="9">
    <location>
        <begin position="389"/>
        <end position="412"/>
    </location>
</feature>
<feature type="transmembrane region" description="Helical" evidence="9">
    <location>
        <begin position="21"/>
        <end position="44"/>
    </location>
</feature>
<accession>A0A7G1G9Q0</accession>
<dbReference type="Pfam" id="PF00860">
    <property type="entry name" value="Xan_ur_permease"/>
    <property type="match status" value="1"/>
</dbReference>
<evidence type="ECO:0000256" key="4">
    <source>
        <dbReference type="ARBA" id="ARBA00022475"/>
    </source>
</evidence>
<evidence type="ECO:0000256" key="8">
    <source>
        <dbReference type="PIRNR" id="PIRNR005353"/>
    </source>
</evidence>
<dbReference type="EMBL" id="AP018712">
    <property type="protein sequence ID" value="BBE30802.1"/>
    <property type="molecule type" value="Genomic_DNA"/>
</dbReference>
<feature type="transmembrane region" description="Helical" evidence="9">
    <location>
        <begin position="205"/>
        <end position="232"/>
    </location>
</feature>
<dbReference type="PANTHER" id="PTHR43337">
    <property type="entry name" value="XANTHINE/URACIL PERMEASE C887.17-RELATED"/>
    <property type="match status" value="1"/>
</dbReference>
<feature type="transmembrane region" description="Helical" evidence="9">
    <location>
        <begin position="56"/>
        <end position="78"/>
    </location>
</feature>
<feature type="transmembrane region" description="Helical" evidence="9">
    <location>
        <begin position="351"/>
        <end position="368"/>
    </location>
</feature>
<proteinExistence type="inferred from homology"/>
<dbReference type="FunCoup" id="A0A7G1G9Q0">
    <property type="interactions" value="213"/>
</dbReference>
<organism evidence="10 11">
    <name type="scientific">Tepiditoga spiralis</name>
    <dbReference type="NCBI Taxonomy" id="2108365"/>
    <lineage>
        <taxon>Bacteria</taxon>
        <taxon>Thermotogati</taxon>
        <taxon>Thermotogota</taxon>
        <taxon>Thermotogae</taxon>
        <taxon>Petrotogales</taxon>
        <taxon>Petrotogaceae</taxon>
        <taxon>Tepiditoga</taxon>
    </lineage>
</organism>
<evidence type="ECO:0000256" key="5">
    <source>
        <dbReference type="ARBA" id="ARBA00022692"/>
    </source>
</evidence>